<organism evidence="2 3">
    <name type="scientific">Paenibacillus alvei</name>
    <name type="common">Bacillus alvei</name>
    <dbReference type="NCBI Taxonomy" id="44250"/>
    <lineage>
        <taxon>Bacteria</taxon>
        <taxon>Bacillati</taxon>
        <taxon>Bacillota</taxon>
        <taxon>Bacilli</taxon>
        <taxon>Bacillales</taxon>
        <taxon>Paenibacillaceae</taxon>
        <taxon>Paenibacillus</taxon>
    </lineage>
</organism>
<keyword evidence="3" id="KW-1185">Reference proteome</keyword>
<name>A0ABT4E325_PAEAL</name>
<dbReference type="SMART" id="SM00530">
    <property type="entry name" value="HTH_XRE"/>
    <property type="match status" value="1"/>
</dbReference>
<dbReference type="Gene3D" id="1.25.40.10">
    <property type="entry name" value="Tetratricopeptide repeat domain"/>
    <property type="match status" value="1"/>
</dbReference>
<dbReference type="CDD" id="cd00093">
    <property type="entry name" value="HTH_XRE"/>
    <property type="match status" value="1"/>
</dbReference>
<evidence type="ECO:0000259" key="1">
    <source>
        <dbReference type="PROSITE" id="PS50943"/>
    </source>
</evidence>
<dbReference type="EMBL" id="JAMDLY010000005">
    <property type="protein sequence ID" value="MCY9528136.1"/>
    <property type="molecule type" value="Genomic_DNA"/>
</dbReference>
<proteinExistence type="predicted"/>
<dbReference type="InterPro" id="IPR001387">
    <property type="entry name" value="Cro/C1-type_HTH"/>
</dbReference>
<feature type="domain" description="HTH cro/C1-type" evidence="1">
    <location>
        <begin position="11"/>
        <end position="66"/>
    </location>
</feature>
<dbReference type="Pfam" id="PF01381">
    <property type="entry name" value="HTH_3"/>
    <property type="match status" value="1"/>
</dbReference>
<gene>
    <name evidence="2" type="ORF">M5X04_02130</name>
</gene>
<dbReference type="InterPro" id="IPR011990">
    <property type="entry name" value="TPR-like_helical_dom_sf"/>
</dbReference>
<reference evidence="2 3" key="1">
    <citation type="submission" date="2022-05" db="EMBL/GenBank/DDBJ databases">
        <title>Genome Sequencing of Bee-Associated Microbes.</title>
        <authorList>
            <person name="Dunlap C."/>
        </authorList>
    </citation>
    <scope>NUCLEOTIDE SEQUENCE [LARGE SCALE GENOMIC DNA]</scope>
    <source>
        <strain evidence="2 3">NRRL NRS-750</strain>
    </source>
</reference>
<evidence type="ECO:0000313" key="2">
    <source>
        <dbReference type="EMBL" id="MCY9528136.1"/>
    </source>
</evidence>
<evidence type="ECO:0000313" key="3">
    <source>
        <dbReference type="Proteomes" id="UP001527090"/>
    </source>
</evidence>
<protein>
    <submittedName>
        <fullName evidence="2">Helix-turn-helix domain-containing protein</fullName>
    </submittedName>
</protein>
<comment type="caution">
    <text evidence="2">The sequence shown here is derived from an EMBL/GenBank/DDBJ whole genome shotgun (WGS) entry which is preliminary data.</text>
</comment>
<dbReference type="PROSITE" id="PS50943">
    <property type="entry name" value="HTH_CROC1"/>
    <property type="match status" value="1"/>
</dbReference>
<dbReference type="Gene3D" id="1.10.260.40">
    <property type="entry name" value="lambda repressor-like DNA-binding domains"/>
    <property type="match status" value="1"/>
</dbReference>
<accession>A0ABT4E325</accession>
<dbReference type="Proteomes" id="UP001527090">
    <property type="component" value="Unassembled WGS sequence"/>
</dbReference>
<dbReference type="SUPFAM" id="SSF47413">
    <property type="entry name" value="lambda repressor-like DNA-binding domains"/>
    <property type="match status" value="1"/>
</dbReference>
<sequence>MAQILSIGELIHSYRRNSGMTLAQLSETSGVHKGTISKIENEDVKRPEYTTLRPLVEALRIPLDTVVELYISVDKRAEMRLHILQDVIQHSGSAELARTVGAKFLESPSDDSHSLVERLYSFTASVERKDIRLALYQLIVDYSRDHGIMPFLAKGLLQVYLIERDDFTRMRAVYNGRKYIVEYAHFLSCEDRIILYYKLGIHAFNLFLYRESIDLCLHVLQEADADNWYYINALGILRDSYFYLEDYDKSEYYSIQYEKYDYPHIKANSVLMGAMLNANIGNSSVAITQLTSFLESCNQDDAPLAINQLIRLYLRDNRFDEIEKLLAYPICPHTISMNNPNIISQLAEYYYHRAEYFIAVEDLGKGVSDFLESALYYSKINDTEHEKECMNQIVHSHLQQNLDMPMSTLAKLNTYYKRSAAKEHKLEGFM</sequence>
<dbReference type="RefSeq" id="WP_268631525.1">
    <property type="nucleotide sequence ID" value="NZ_JAMDLY010000005.1"/>
</dbReference>
<dbReference type="InterPro" id="IPR010982">
    <property type="entry name" value="Lambda_DNA-bd_dom_sf"/>
</dbReference>